<dbReference type="InterPro" id="IPR001650">
    <property type="entry name" value="Helicase_C-like"/>
</dbReference>
<dbReference type="Proteomes" id="UP000094112">
    <property type="component" value="Unassembled WGS sequence"/>
</dbReference>
<keyword evidence="2" id="KW-0378">Hydrolase</keyword>
<dbReference type="GO" id="GO:0005634">
    <property type="term" value="C:nucleus"/>
    <property type="evidence" value="ECO:0007669"/>
    <property type="project" value="TreeGrafter"/>
</dbReference>
<feature type="region of interest" description="Disordered" evidence="4">
    <location>
        <begin position="885"/>
        <end position="908"/>
    </location>
</feature>
<dbReference type="GO" id="GO:0008094">
    <property type="term" value="F:ATP-dependent activity, acting on DNA"/>
    <property type="evidence" value="ECO:0007669"/>
    <property type="project" value="TreeGrafter"/>
</dbReference>
<evidence type="ECO:0000256" key="3">
    <source>
        <dbReference type="ARBA" id="ARBA00022840"/>
    </source>
</evidence>
<dbReference type="AlphaFoldDB" id="A0A1E3P8R4"/>
<dbReference type="SMART" id="SM00487">
    <property type="entry name" value="DEXDc"/>
    <property type="match status" value="1"/>
</dbReference>
<dbReference type="Gene3D" id="3.40.50.10810">
    <property type="entry name" value="Tandem AAA-ATPase domain"/>
    <property type="match status" value="1"/>
</dbReference>
<feature type="compositionally biased region" description="Polar residues" evidence="4">
    <location>
        <begin position="885"/>
        <end position="902"/>
    </location>
</feature>
<evidence type="ECO:0000256" key="4">
    <source>
        <dbReference type="SAM" id="MobiDB-lite"/>
    </source>
</evidence>
<dbReference type="InterPro" id="IPR050628">
    <property type="entry name" value="SNF2_RAD54_helicase_TF"/>
</dbReference>
<dbReference type="PROSITE" id="PS51194">
    <property type="entry name" value="HELICASE_CTER"/>
    <property type="match status" value="1"/>
</dbReference>
<dbReference type="InterPro" id="IPR000330">
    <property type="entry name" value="SNF2_N"/>
</dbReference>
<evidence type="ECO:0000256" key="2">
    <source>
        <dbReference type="ARBA" id="ARBA00022801"/>
    </source>
</evidence>
<dbReference type="EMBL" id="KV454208">
    <property type="protein sequence ID" value="ODQ61791.1"/>
    <property type="molecule type" value="Genomic_DNA"/>
</dbReference>
<name>A0A1E3P8R4_WICAA</name>
<dbReference type="RefSeq" id="XP_019040998.1">
    <property type="nucleotide sequence ID" value="XM_019184305.1"/>
</dbReference>
<dbReference type="GO" id="GO:0005524">
    <property type="term" value="F:ATP binding"/>
    <property type="evidence" value="ECO:0007669"/>
    <property type="project" value="UniProtKB-KW"/>
</dbReference>
<protein>
    <recommendedName>
        <fullName evidence="5">Helicase C-terminal domain-containing protein</fullName>
    </recommendedName>
</protein>
<feature type="region of interest" description="Disordered" evidence="4">
    <location>
        <begin position="1142"/>
        <end position="1168"/>
    </location>
</feature>
<organism evidence="6 7">
    <name type="scientific">Wickerhamomyces anomalus (strain ATCC 58044 / CBS 1984 / NCYC 433 / NRRL Y-366-8)</name>
    <name type="common">Yeast</name>
    <name type="synonym">Hansenula anomala</name>
    <dbReference type="NCBI Taxonomy" id="683960"/>
    <lineage>
        <taxon>Eukaryota</taxon>
        <taxon>Fungi</taxon>
        <taxon>Dikarya</taxon>
        <taxon>Ascomycota</taxon>
        <taxon>Saccharomycotina</taxon>
        <taxon>Saccharomycetes</taxon>
        <taxon>Phaffomycetales</taxon>
        <taxon>Wickerhamomycetaceae</taxon>
        <taxon>Wickerhamomyces</taxon>
    </lineage>
</organism>
<dbReference type="CDD" id="cd18793">
    <property type="entry name" value="SF2_C_SNF"/>
    <property type="match status" value="1"/>
</dbReference>
<dbReference type="PANTHER" id="PTHR45626">
    <property type="entry name" value="TRANSCRIPTION TERMINATION FACTOR 2-RELATED"/>
    <property type="match status" value="1"/>
</dbReference>
<dbReference type="STRING" id="683960.A0A1E3P8R4"/>
<keyword evidence="7" id="KW-1185">Reference proteome</keyword>
<dbReference type="GO" id="GO:0006281">
    <property type="term" value="P:DNA repair"/>
    <property type="evidence" value="ECO:0007669"/>
    <property type="project" value="TreeGrafter"/>
</dbReference>
<accession>A0A1E3P8R4</accession>
<dbReference type="GO" id="GO:0016787">
    <property type="term" value="F:hydrolase activity"/>
    <property type="evidence" value="ECO:0007669"/>
    <property type="project" value="UniProtKB-KW"/>
</dbReference>
<dbReference type="InterPro" id="IPR049730">
    <property type="entry name" value="SNF2/RAD54-like_C"/>
</dbReference>
<evidence type="ECO:0000259" key="5">
    <source>
        <dbReference type="PROSITE" id="PS51194"/>
    </source>
</evidence>
<evidence type="ECO:0000313" key="6">
    <source>
        <dbReference type="EMBL" id="ODQ61791.1"/>
    </source>
</evidence>
<dbReference type="Gene3D" id="3.40.50.300">
    <property type="entry name" value="P-loop containing nucleotide triphosphate hydrolases"/>
    <property type="match status" value="1"/>
</dbReference>
<dbReference type="Pfam" id="PF00271">
    <property type="entry name" value="Helicase_C"/>
    <property type="match status" value="1"/>
</dbReference>
<keyword evidence="1" id="KW-0547">Nucleotide-binding</keyword>
<dbReference type="InterPro" id="IPR027417">
    <property type="entry name" value="P-loop_NTPase"/>
</dbReference>
<sequence>MNLRDGKPFDPLHHIAKITNDLSQLIPLGVLYFANLPRLPARGIETYEDDEWLWLDTPYTNTNVPLYSTVNGARSVLSPILTDLSYLIEKLHIKATYKITKLGKFNTAAVRIYSVPNDVDGNRFIEDHRIKFRRGKTPQWHENKYKAIMKNFLAVLDYSKEHWEVPEKAIMSDCLIFSALYEFKPFSSKSLGIGPYYEEQTLDSHITRLIKCEPFLLNNKLHQDLNLETRLAEVYGAINFQIGPNNEVLSDVQRIFGLKSDLYNYQKESAAKMFINETYTFLKDMPYLVKIRRGSKMFYFNTINMTFNLHPEYYTSPRGGILAENMGLGKTCICLALICLTKFDTSETPEKFTVSDVHDYKIQSLFDQCVRHINRHSIPWKKHTNILPDTCIEALKKSPGFFYLKKNELPERKHLSRARPIVLEKKYLLTSATLIVCPDNLFRQWCFEIAKHLEPGALKIYYAEKLGTLPSSMELITYDIVLMANSAYVSESPDTSVLSKIYWKRLIIDEGHSMNQRSTRAVELSKELQVERKWAVTGTPTAGMTKLHMNETSETNSSRYTVKRAFSAKDDLTRLGLLVSNFFQIQPWANNQDLWNKIVAKPFISNTFNSSMSLESLISSLIVRHSSDQIENDVTLPPLYHKPVFLTPSYHNKLSVNLFVAVLAINAVSSEREDKDYMFHPGSKSDLRRLVTNLQRATFYWTGFSVDDLESMVYIAKLCLDKNSEDGSASYCPEDIKLLERSVKACKIALADKFWRTVSTIHEMNYFVGGLDNALKKNFQINKLSFDISVFGAPQLYSMQKFYFKKRFSSKEVIDERIQKFADEFWNDYWKEAAKKNAERVKKNDGQAINISTVGEELEHQEKLSLKSSKKSSFEDPNAIKSTNGRIQTLSDNSSASPTPALNSRELNRNSRLLGTSSAKLSYMVSKLLENTFSSVKGIVFFEFEDSAYYLSEALDLLGLNYTLYATSVPKDDRAQKIREFSEAEGAHTLIMDLKLASHGLTITAATQVYFLSPVWKRSIEAQAIKRAHRIGQKNPVHVETLVLKGTLEEEMYRKRQVVEDELNVPVADDNQIRDYILKFEFLKVNDTVPFNEFKSRSDTGLSEINKREFDDVELLEPSALKIKNTVHWNVPLFGKNALEKQSEHGKNTEVTPKVDFSEQGENLQGHF</sequence>
<reference evidence="6 7" key="1">
    <citation type="journal article" date="2016" name="Proc. Natl. Acad. Sci. U.S.A.">
        <title>Comparative genomics of biotechnologically important yeasts.</title>
        <authorList>
            <person name="Riley R."/>
            <person name="Haridas S."/>
            <person name="Wolfe K.H."/>
            <person name="Lopes M.R."/>
            <person name="Hittinger C.T."/>
            <person name="Goeker M."/>
            <person name="Salamov A.A."/>
            <person name="Wisecaver J.H."/>
            <person name="Long T.M."/>
            <person name="Calvey C.H."/>
            <person name="Aerts A.L."/>
            <person name="Barry K.W."/>
            <person name="Choi C."/>
            <person name="Clum A."/>
            <person name="Coughlan A.Y."/>
            <person name="Deshpande S."/>
            <person name="Douglass A.P."/>
            <person name="Hanson S.J."/>
            <person name="Klenk H.-P."/>
            <person name="LaButti K.M."/>
            <person name="Lapidus A."/>
            <person name="Lindquist E.A."/>
            <person name="Lipzen A.M."/>
            <person name="Meier-Kolthoff J.P."/>
            <person name="Ohm R.A."/>
            <person name="Otillar R.P."/>
            <person name="Pangilinan J.L."/>
            <person name="Peng Y."/>
            <person name="Rokas A."/>
            <person name="Rosa C.A."/>
            <person name="Scheuner C."/>
            <person name="Sibirny A.A."/>
            <person name="Slot J.C."/>
            <person name="Stielow J.B."/>
            <person name="Sun H."/>
            <person name="Kurtzman C.P."/>
            <person name="Blackwell M."/>
            <person name="Grigoriev I.V."/>
            <person name="Jeffries T.W."/>
        </authorList>
    </citation>
    <scope>NUCLEOTIDE SEQUENCE [LARGE SCALE GENOMIC DNA]</scope>
    <source>
        <strain evidence="7">ATCC 58044 / CBS 1984 / NCYC 433 / NRRL Y-366-8</strain>
    </source>
</reference>
<dbReference type="OrthoDB" id="2801544at2759"/>
<evidence type="ECO:0000313" key="7">
    <source>
        <dbReference type="Proteomes" id="UP000094112"/>
    </source>
</evidence>
<evidence type="ECO:0000256" key="1">
    <source>
        <dbReference type="ARBA" id="ARBA00022741"/>
    </source>
</evidence>
<keyword evidence="3" id="KW-0067">ATP-binding</keyword>
<dbReference type="PANTHER" id="PTHR45626:SF51">
    <property type="entry name" value="SNF2-RELATED DOMAIN-CONTAINING PROTEIN"/>
    <property type="match status" value="1"/>
</dbReference>
<dbReference type="InterPro" id="IPR038718">
    <property type="entry name" value="SNF2-like_sf"/>
</dbReference>
<dbReference type="Pfam" id="PF00176">
    <property type="entry name" value="SNF2-rel_dom"/>
    <property type="match status" value="1"/>
</dbReference>
<feature type="domain" description="Helicase C-terminal" evidence="5">
    <location>
        <begin position="928"/>
        <end position="1071"/>
    </location>
</feature>
<gene>
    <name evidence="6" type="ORF">WICANDRAFT_75985</name>
</gene>
<dbReference type="InterPro" id="IPR014001">
    <property type="entry name" value="Helicase_ATP-bd"/>
</dbReference>
<dbReference type="SUPFAM" id="SSF52540">
    <property type="entry name" value="P-loop containing nucleoside triphosphate hydrolases"/>
    <property type="match status" value="2"/>
</dbReference>
<dbReference type="GeneID" id="30201551"/>
<proteinExistence type="predicted"/>